<dbReference type="EMBL" id="VOBL01000025">
    <property type="protein sequence ID" value="KAA0973480.1"/>
    <property type="molecule type" value="Genomic_DNA"/>
</dbReference>
<feature type="compositionally biased region" description="Basic and acidic residues" evidence="1">
    <location>
        <begin position="67"/>
        <end position="80"/>
    </location>
</feature>
<evidence type="ECO:0000256" key="1">
    <source>
        <dbReference type="SAM" id="MobiDB-lite"/>
    </source>
</evidence>
<dbReference type="AlphaFoldDB" id="A0A5B0E6T1"/>
<dbReference type="RefSeq" id="WP_071215442.1">
    <property type="nucleotide sequence ID" value="NZ_JBITUG010000014.1"/>
</dbReference>
<feature type="region of interest" description="Disordered" evidence="1">
    <location>
        <begin position="67"/>
        <end position="90"/>
    </location>
</feature>
<evidence type="ECO:0000313" key="4">
    <source>
        <dbReference type="Proteomes" id="UP000323856"/>
    </source>
</evidence>
<reference evidence="3 4" key="1">
    <citation type="submission" date="2019-07" db="EMBL/GenBank/DDBJ databases">
        <title>Analysis of the biochemical properties, biological activity and biotechnological potential of siderophores and biosurfactants produced by Antarctic psychrotolerant bacteria.</title>
        <authorList>
            <person name="Styczynski M."/>
            <person name="Krucon T."/>
            <person name="Decewicz P."/>
            <person name="Dziewit L."/>
        </authorList>
    </citation>
    <scope>NUCLEOTIDE SEQUENCE [LARGE SCALE GENOMIC DNA]</scope>
    <source>
        <strain evidence="3 4">ANT_H27</strain>
    </source>
</reference>
<dbReference type="OrthoDB" id="4952709at2"/>
<feature type="transmembrane region" description="Helical" evidence="2">
    <location>
        <begin position="28"/>
        <end position="49"/>
    </location>
</feature>
<keyword evidence="2" id="KW-0812">Transmembrane</keyword>
<accession>A0A5B0E6T1</accession>
<evidence type="ECO:0000256" key="2">
    <source>
        <dbReference type="SAM" id="Phobius"/>
    </source>
</evidence>
<evidence type="ECO:0000313" key="3">
    <source>
        <dbReference type="EMBL" id="KAA0973480.1"/>
    </source>
</evidence>
<comment type="caution">
    <text evidence="3">The sequence shown here is derived from an EMBL/GenBank/DDBJ whole genome shotgun (WGS) entry which is preliminary data.</text>
</comment>
<feature type="compositionally biased region" description="Acidic residues" evidence="1">
    <location>
        <begin position="81"/>
        <end position="90"/>
    </location>
</feature>
<organism evidence="3 4">
    <name type="scientific">Paeniglutamicibacter gangotriensis</name>
    <dbReference type="NCBI Taxonomy" id="254787"/>
    <lineage>
        <taxon>Bacteria</taxon>
        <taxon>Bacillati</taxon>
        <taxon>Actinomycetota</taxon>
        <taxon>Actinomycetes</taxon>
        <taxon>Micrococcales</taxon>
        <taxon>Micrococcaceae</taxon>
        <taxon>Paeniglutamicibacter</taxon>
    </lineage>
</organism>
<gene>
    <name evidence="3" type="ORF">FQ154_17910</name>
</gene>
<proteinExistence type="predicted"/>
<keyword evidence="2" id="KW-0472">Membrane</keyword>
<dbReference type="Proteomes" id="UP000323856">
    <property type="component" value="Unassembled WGS sequence"/>
</dbReference>
<sequence>MYSFLLYAASVSPSPVPGAPVGDAAQNIGPGFVGFVATAAVVIVTIFLIRDMTRRIRRVRYQGEAEARQQELVEKGKDIQPDEPGDTPAR</sequence>
<protein>
    <submittedName>
        <fullName evidence="3">Uncharacterized protein</fullName>
    </submittedName>
</protein>
<name>A0A5B0E6T1_9MICC</name>
<keyword evidence="2" id="KW-1133">Transmembrane helix</keyword>